<feature type="domain" description="HMA" evidence="2">
    <location>
        <begin position="53"/>
        <end position="122"/>
    </location>
</feature>
<name>A0ABR2TD81_9ROSI</name>
<gene>
    <name evidence="3" type="ORF">V6N11_077217</name>
</gene>
<dbReference type="PROSITE" id="PS50846">
    <property type="entry name" value="HMA_2"/>
    <property type="match status" value="1"/>
</dbReference>
<dbReference type="PANTHER" id="PTHR46371">
    <property type="entry name" value="OS04G0464100 PROTEIN"/>
    <property type="match status" value="1"/>
</dbReference>
<comment type="caution">
    <text evidence="3">The sequence shown here is derived from an EMBL/GenBank/DDBJ whole genome shotgun (WGS) entry which is preliminary data.</text>
</comment>
<evidence type="ECO:0000256" key="1">
    <source>
        <dbReference type="SAM" id="MobiDB-lite"/>
    </source>
</evidence>
<dbReference type="Proteomes" id="UP001396334">
    <property type="component" value="Unassembled WGS sequence"/>
</dbReference>
<dbReference type="EMBL" id="JBBPBN010000006">
    <property type="protein sequence ID" value="KAK9035169.1"/>
    <property type="molecule type" value="Genomic_DNA"/>
</dbReference>
<reference evidence="3 4" key="1">
    <citation type="journal article" date="2024" name="G3 (Bethesda)">
        <title>Genome assembly of Hibiscus sabdariffa L. provides insights into metabolisms of medicinal natural products.</title>
        <authorList>
            <person name="Kim T."/>
        </authorList>
    </citation>
    <scope>NUCLEOTIDE SEQUENCE [LARGE SCALE GENOMIC DNA]</scope>
    <source>
        <strain evidence="3">TK-2024</strain>
        <tissue evidence="3">Old leaves</tissue>
    </source>
</reference>
<feature type="region of interest" description="Disordered" evidence="1">
    <location>
        <begin position="122"/>
        <end position="147"/>
    </location>
</feature>
<evidence type="ECO:0000259" key="2">
    <source>
        <dbReference type="PROSITE" id="PS50846"/>
    </source>
</evidence>
<dbReference type="InterPro" id="IPR006121">
    <property type="entry name" value="HMA_dom"/>
</dbReference>
<proteinExistence type="predicted"/>
<keyword evidence="4" id="KW-1185">Reference proteome</keyword>
<sequence>MKGVSKFCMDWTPFINTPTKLGCRIARTNSFLVNFPLTNISIYCSYSINSTMKKKMLVKVTMNGDKSRSKALKIAVGLSGVESASLKGDDKSQIEVTGDGVDAVKLTSLLRKSVGHAELVSVADEKKEEKKEEPKPKPKPEPPTPIYYTAGVATSQIMVCFLVSKVKELNEGDKATAGVDRRAWRQGQSMRQSDSLGMDGVPDYLTLLLYPNFTTC</sequence>
<dbReference type="Gene3D" id="3.30.70.100">
    <property type="match status" value="1"/>
</dbReference>
<accession>A0ABR2TD81</accession>
<dbReference type="InterPro" id="IPR044296">
    <property type="entry name" value="HIPP46"/>
</dbReference>
<organism evidence="3 4">
    <name type="scientific">Hibiscus sabdariffa</name>
    <name type="common">roselle</name>
    <dbReference type="NCBI Taxonomy" id="183260"/>
    <lineage>
        <taxon>Eukaryota</taxon>
        <taxon>Viridiplantae</taxon>
        <taxon>Streptophyta</taxon>
        <taxon>Embryophyta</taxon>
        <taxon>Tracheophyta</taxon>
        <taxon>Spermatophyta</taxon>
        <taxon>Magnoliopsida</taxon>
        <taxon>eudicotyledons</taxon>
        <taxon>Gunneridae</taxon>
        <taxon>Pentapetalae</taxon>
        <taxon>rosids</taxon>
        <taxon>malvids</taxon>
        <taxon>Malvales</taxon>
        <taxon>Malvaceae</taxon>
        <taxon>Malvoideae</taxon>
        <taxon>Hibiscus</taxon>
    </lineage>
</organism>
<evidence type="ECO:0000313" key="4">
    <source>
        <dbReference type="Proteomes" id="UP001396334"/>
    </source>
</evidence>
<evidence type="ECO:0000313" key="3">
    <source>
        <dbReference type="EMBL" id="KAK9035169.1"/>
    </source>
</evidence>
<protein>
    <recommendedName>
        <fullName evidence="2">HMA domain-containing protein</fullName>
    </recommendedName>
</protein>
<feature type="compositionally biased region" description="Basic and acidic residues" evidence="1">
    <location>
        <begin position="123"/>
        <end position="140"/>
    </location>
</feature>